<evidence type="ECO:0000313" key="1">
    <source>
        <dbReference type="EMBL" id="KAF3490314.1"/>
    </source>
</evidence>
<sequence length="95" mass="10756">MTTELDIPACSMVWSNSVNRLGGNPMVSNWYSLEPLGLEASMNPRTSLTVWWLLNLDTRRVPSANLSWIDVMKVRVQRQSPNAPNNRPVCQAESR</sequence>
<proteinExistence type="predicted"/>
<dbReference type="EMBL" id="QGKX02002183">
    <property type="protein sequence ID" value="KAF3490314.1"/>
    <property type="molecule type" value="Genomic_DNA"/>
</dbReference>
<reference evidence="1" key="1">
    <citation type="submission" date="2019-12" db="EMBL/GenBank/DDBJ databases">
        <title>Genome sequencing and annotation of Brassica cretica.</title>
        <authorList>
            <person name="Studholme D.J."/>
            <person name="Sarris P."/>
        </authorList>
    </citation>
    <scope>NUCLEOTIDE SEQUENCE</scope>
    <source>
        <strain evidence="1">PFS-109/04</strain>
        <tissue evidence="1">Leaf</tissue>
    </source>
</reference>
<protein>
    <submittedName>
        <fullName evidence="1">Uncharacterized protein</fullName>
    </submittedName>
</protein>
<accession>A0A8S9NCZ6</accession>
<dbReference type="AlphaFoldDB" id="A0A8S9NCZ6"/>
<name>A0A8S9NCZ6_BRACR</name>
<comment type="caution">
    <text evidence="1">The sequence shown here is derived from an EMBL/GenBank/DDBJ whole genome shotgun (WGS) entry which is preliminary data.</text>
</comment>
<evidence type="ECO:0000313" key="2">
    <source>
        <dbReference type="Proteomes" id="UP000712600"/>
    </source>
</evidence>
<organism evidence="1 2">
    <name type="scientific">Brassica cretica</name>
    <name type="common">Mustard</name>
    <dbReference type="NCBI Taxonomy" id="69181"/>
    <lineage>
        <taxon>Eukaryota</taxon>
        <taxon>Viridiplantae</taxon>
        <taxon>Streptophyta</taxon>
        <taxon>Embryophyta</taxon>
        <taxon>Tracheophyta</taxon>
        <taxon>Spermatophyta</taxon>
        <taxon>Magnoliopsida</taxon>
        <taxon>eudicotyledons</taxon>
        <taxon>Gunneridae</taxon>
        <taxon>Pentapetalae</taxon>
        <taxon>rosids</taxon>
        <taxon>malvids</taxon>
        <taxon>Brassicales</taxon>
        <taxon>Brassicaceae</taxon>
        <taxon>Brassiceae</taxon>
        <taxon>Brassica</taxon>
    </lineage>
</organism>
<dbReference type="Proteomes" id="UP000712600">
    <property type="component" value="Unassembled WGS sequence"/>
</dbReference>
<gene>
    <name evidence="1" type="ORF">F2Q69_00056693</name>
</gene>